<evidence type="ECO:0000256" key="3">
    <source>
        <dbReference type="ARBA" id="ARBA00022553"/>
    </source>
</evidence>
<evidence type="ECO:0000259" key="8">
    <source>
        <dbReference type="PROSITE" id="PS50113"/>
    </source>
</evidence>
<gene>
    <name evidence="9" type="ordered locus">Plim_1651</name>
</gene>
<accession>D5SWY3</accession>
<dbReference type="InterPro" id="IPR013655">
    <property type="entry name" value="PAS_fold_3"/>
</dbReference>
<proteinExistence type="predicted"/>
<dbReference type="SUPFAM" id="SSF47384">
    <property type="entry name" value="Homodimeric domain of signal transducing histidine kinase"/>
    <property type="match status" value="1"/>
</dbReference>
<keyword evidence="3" id="KW-0597">Phosphoprotein</keyword>
<dbReference type="InterPro" id="IPR036097">
    <property type="entry name" value="HisK_dim/P_sf"/>
</dbReference>
<reference evidence="9 10" key="1">
    <citation type="journal article" date="2010" name="Stand. Genomic Sci.">
        <title>Complete genome sequence of Planctomyces limnophilus type strain (Mu 290).</title>
        <authorList>
            <person name="Labutti K."/>
            <person name="Sikorski J."/>
            <person name="Schneider S."/>
            <person name="Nolan M."/>
            <person name="Lucas S."/>
            <person name="Glavina Del Rio T."/>
            <person name="Tice H."/>
            <person name="Cheng J.F."/>
            <person name="Goodwin L."/>
            <person name="Pitluck S."/>
            <person name="Liolios K."/>
            <person name="Ivanova N."/>
            <person name="Mavromatis K."/>
            <person name="Mikhailova N."/>
            <person name="Pati A."/>
            <person name="Chen A."/>
            <person name="Palaniappan K."/>
            <person name="Land M."/>
            <person name="Hauser L."/>
            <person name="Chang Y.J."/>
            <person name="Jeffries C.D."/>
            <person name="Tindall B.J."/>
            <person name="Rohde M."/>
            <person name="Goker M."/>
            <person name="Woyke T."/>
            <person name="Bristow J."/>
            <person name="Eisen J.A."/>
            <person name="Markowitz V."/>
            <person name="Hugenholtz P."/>
            <person name="Kyrpides N.C."/>
            <person name="Klenk H.P."/>
            <person name="Lapidus A."/>
        </authorList>
    </citation>
    <scope>NUCLEOTIDE SEQUENCE [LARGE SCALE GENOMIC DNA]</scope>
    <source>
        <strain evidence="10">ATCC 43296 / DSM 3776 / IFAM 1008 / 290</strain>
    </source>
</reference>
<evidence type="ECO:0000259" key="7">
    <source>
        <dbReference type="PROSITE" id="PS50112"/>
    </source>
</evidence>
<dbReference type="SUPFAM" id="SSF55874">
    <property type="entry name" value="ATPase domain of HSP90 chaperone/DNA topoisomerase II/histidine kinase"/>
    <property type="match status" value="1"/>
</dbReference>
<evidence type="ECO:0000313" key="10">
    <source>
        <dbReference type="Proteomes" id="UP000002220"/>
    </source>
</evidence>
<protein>
    <recommendedName>
        <fullName evidence="2">histidine kinase</fullName>
        <ecNumber evidence="2">2.7.13.3</ecNumber>
    </recommendedName>
</protein>
<dbReference type="InterPro" id="IPR003594">
    <property type="entry name" value="HATPase_dom"/>
</dbReference>
<dbReference type="Gene3D" id="3.30.450.20">
    <property type="entry name" value="PAS domain"/>
    <property type="match status" value="5"/>
</dbReference>
<comment type="catalytic activity">
    <reaction evidence="1">
        <text>ATP + protein L-histidine = ADP + protein N-phospho-L-histidine.</text>
        <dbReference type="EC" id="2.7.13.3"/>
    </reaction>
</comment>
<dbReference type="SMART" id="SM00091">
    <property type="entry name" value="PAS"/>
    <property type="match status" value="5"/>
</dbReference>
<evidence type="ECO:0000256" key="1">
    <source>
        <dbReference type="ARBA" id="ARBA00000085"/>
    </source>
</evidence>
<dbReference type="SUPFAM" id="SSF55785">
    <property type="entry name" value="PYP-like sensor domain (PAS domain)"/>
    <property type="match status" value="5"/>
</dbReference>
<dbReference type="GO" id="GO:0000155">
    <property type="term" value="F:phosphorelay sensor kinase activity"/>
    <property type="evidence" value="ECO:0007669"/>
    <property type="project" value="InterPro"/>
</dbReference>
<dbReference type="Pfam" id="PF08448">
    <property type="entry name" value="PAS_4"/>
    <property type="match status" value="1"/>
</dbReference>
<dbReference type="InterPro" id="IPR000014">
    <property type="entry name" value="PAS"/>
</dbReference>
<dbReference type="KEGG" id="plm:Plim_1651"/>
<feature type="domain" description="PAS" evidence="7">
    <location>
        <begin position="261"/>
        <end position="333"/>
    </location>
</feature>
<dbReference type="InterPro" id="IPR035965">
    <property type="entry name" value="PAS-like_dom_sf"/>
</dbReference>
<dbReference type="Gene3D" id="3.30.565.10">
    <property type="entry name" value="Histidine kinase-like ATPase, C-terminal domain"/>
    <property type="match status" value="1"/>
</dbReference>
<dbReference type="InterPro" id="IPR036890">
    <property type="entry name" value="HATPase_C_sf"/>
</dbReference>
<dbReference type="Pfam" id="PF00512">
    <property type="entry name" value="HisKA"/>
    <property type="match status" value="1"/>
</dbReference>
<dbReference type="InterPro" id="IPR004358">
    <property type="entry name" value="Sig_transdc_His_kin-like_C"/>
</dbReference>
<keyword evidence="10" id="KW-1185">Reference proteome</keyword>
<dbReference type="HOGENOM" id="CLU_323101_0_0_0"/>
<organism evidence="9 10">
    <name type="scientific">Planctopirus limnophila (strain ATCC 43296 / DSM 3776 / IFAM 1008 / Mu 290)</name>
    <name type="common">Planctomyces limnophilus</name>
    <dbReference type="NCBI Taxonomy" id="521674"/>
    <lineage>
        <taxon>Bacteria</taxon>
        <taxon>Pseudomonadati</taxon>
        <taxon>Planctomycetota</taxon>
        <taxon>Planctomycetia</taxon>
        <taxon>Planctomycetales</taxon>
        <taxon>Planctomycetaceae</taxon>
        <taxon>Planctopirus</taxon>
    </lineage>
</organism>
<dbReference type="OrthoDB" id="5287556at2"/>
<dbReference type="EMBL" id="CP001744">
    <property type="protein sequence ID" value="ADG67483.1"/>
    <property type="molecule type" value="Genomic_DNA"/>
</dbReference>
<dbReference type="Pfam" id="PF13426">
    <property type="entry name" value="PAS_9"/>
    <property type="match status" value="1"/>
</dbReference>
<dbReference type="PANTHER" id="PTHR43304">
    <property type="entry name" value="PHYTOCHROME-LIKE PROTEIN CPH1"/>
    <property type="match status" value="1"/>
</dbReference>
<dbReference type="Pfam" id="PF02518">
    <property type="entry name" value="HATPase_c"/>
    <property type="match status" value="1"/>
</dbReference>
<dbReference type="RefSeq" id="WP_013109914.1">
    <property type="nucleotide sequence ID" value="NC_014148.1"/>
</dbReference>
<feature type="domain" description="PAS" evidence="7">
    <location>
        <begin position="518"/>
        <end position="588"/>
    </location>
</feature>
<evidence type="ECO:0000256" key="4">
    <source>
        <dbReference type="ARBA" id="ARBA00022679"/>
    </source>
</evidence>
<dbReference type="GO" id="GO:0006355">
    <property type="term" value="P:regulation of DNA-templated transcription"/>
    <property type="evidence" value="ECO:0007669"/>
    <property type="project" value="InterPro"/>
</dbReference>
<name>D5SWY3_PLAL2</name>
<dbReference type="PANTHER" id="PTHR43304:SF1">
    <property type="entry name" value="PAC DOMAIN-CONTAINING PROTEIN"/>
    <property type="match status" value="1"/>
</dbReference>
<dbReference type="Pfam" id="PF08447">
    <property type="entry name" value="PAS_3"/>
    <property type="match status" value="2"/>
</dbReference>
<dbReference type="InterPro" id="IPR013656">
    <property type="entry name" value="PAS_4"/>
</dbReference>
<dbReference type="PRINTS" id="PR00344">
    <property type="entry name" value="BCTRLSENSOR"/>
</dbReference>
<dbReference type="STRING" id="521674.Plim_1651"/>
<dbReference type="SMART" id="SM00388">
    <property type="entry name" value="HisKA"/>
    <property type="match status" value="1"/>
</dbReference>
<feature type="domain" description="PAS" evidence="7">
    <location>
        <begin position="389"/>
        <end position="465"/>
    </location>
</feature>
<feature type="domain" description="PAS" evidence="7">
    <location>
        <begin position="146"/>
        <end position="209"/>
    </location>
</feature>
<dbReference type="Pfam" id="PF00989">
    <property type="entry name" value="PAS"/>
    <property type="match status" value="1"/>
</dbReference>
<dbReference type="InterPro" id="IPR013767">
    <property type="entry name" value="PAS_fold"/>
</dbReference>
<dbReference type="CDD" id="cd00130">
    <property type="entry name" value="PAS"/>
    <property type="match status" value="4"/>
</dbReference>
<dbReference type="SMART" id="SM00387">
    <property type="entry name" value="HATPase_c"/>
    <property type="match status" value="1"/>
</dbReference>
<sequence>MHIAEHRSSLDFLADYKSFLETVPAGAELLDADGRVIYANAEYFRIFGCPPRRSEGSPWLQRFQNHNLMEATRQWEGVQHDEEIEGEQTEQTYDGSRVFIRYRFCQLHRVNGDSTLRLFVRYSQQVPAVSSCEPPACSTGSPCIPLIEQLPIIAWAADARNNCTYVNTFWHQFTGAAHHEHLGQGWLNFIHPEDLERIRSADENQATSDLQYRIRRKDGEYRWFLEFSKPCVNQDGQIDGYTGICIDTTESLRESRVSVERKKQLRAMVEHAPGVAIQWFDREGRIQLWNAASTQMFGFTAEEAIGKTYDELIHTPAEFACLLKTLDEIVQTGQSIGPNEYQFHRKDGSTGTCLSTLFCIPSHDEQPLFCCMDIDITERIQTENALRESEAKFRTLAKNFPDAIFILDPDESQLPLKIAFANDAVRTIHGYQPEELIGQSLAKKIDDAPTADQVPERISRLRKGEVLRFDATHIHRDGHTIPMSVTACMISWDGKTMLLGINRDMSLQKAAEEAQRESEARFRSAFYSSATGMAIVSLKGEFLDANTALCSMLGYSLEELTSTSFPAITHPTEVDRDIHAMKRLIRGEIPFYTTEKRYRRQDGSYVPIYISAALVRNSHGDPAYFVSQMLDLSEKKRLEQELIQNQRLSVMKQMASGLSHDFNNLISVILGYCETLLIRPDTTDQQRSLILPIREAGHHASRMIRQLIAFSRKQPVAFERINLNSIIRSMEMMVRGILRQNFVLDLRLAELLPNIMADPVQIDQILVNLAINARDAMPEGGTFAIKTEWVSSHADHPQSIRTTETVVQANDLVRITVSDTGTGIPKDLIPRIFEPFFTTKGEGQGHGLGLSVVHGIVNQAGGTIRVFSEPGKGTTFEIDLPACVGPISPDRPEAP</sequence>
<dbReference type="Proteomes" id="UP000002220">
    <property type="component" value="Chromosome"/>
</dbReference>
<dbReference type="InterPro" id="IPR003661">
    <property type="entry name" value="HisK_dim/P_dom"/>
</dbReference>
<evidence type="ECO:0000256" key="5">
    <source>
        <dbReference type="ARBA" id="ARBA00022777"/>
    </source>
</evidence>
<dbReference type="InterPro" id="IPR005467">
    <property type="entry name" value="His_kinase_dom"/>
</dbReference>
<dbReference type="AlphaFoldDB" id="D5SWY3"/>
<dbReference type="InterPro" id="IPR001610">
    <property type="entry name" value="PAC"/>
</dbReference>
<evidence type="ECO:0000256" key="2">
    <source>
        <dbReference type="ARBA" id="ARBA00012438"/>
    </source>
</evidence>
<dbReference type="PROSITE" id="PS50112">
    <property type="entry name" value="PAS"/>
    <property type="match status" value="5"/>
</dbReference>
<evidence type="ECO:0000313" key="9">
    <source>
        <dbReference type="EMBL" id="ADG67483.1"/>
    </source>
</evidence>
<feature type="domain" description="PAC" evidence="8">
    <location>
        <begin position="208"/>
        <end position="260"/>
    </location>
</feature>
<feature type="domain" description="PAC" evidence="8">
    <location>
        <begin position="592"/>
        <end position="644"/>
    </location>
</feature>
<dbReference type="NCBIfam" id="TIGR00229">
    <property type="entry name" value="sensory_box"/>
    <property type="match status" value="5"/>
</dbReference>
<dbReference type="CDD" id="cd00082">
    <property type="entry name" value="HisKA"/>
    <property type="match status" value="1"/>
</dbReference>
<feature type="domain" description="PAS" evidence="7">
    <location>
        <begin position="12"/>
        <end position="48"/>
    </location>
</feature>
<dbReference type="InterPro" id="IPR052162">
    <property type="entry name" value="Sensor_kinase/Photoreceptor"/>
</dbReference>
<dbReference type="InterPro" id="IPR000700">
    <property type="entry name" value="PAS-assoc_C"/>
</dbReference>
<feature type="domain" description="Histidine kinase" evidence="6">
    <location>
        <begin position="657"/>
        <end position="884"/>
    </location>
</feature>
<dbReference type="eggNOG" id="COG4191">
    <property type="taxonomic scope" value="Bacteria"/>
</dbReference>
<dbReference type="EC" id="2.7.13.3" evidence="2"/>
<evidence type="ECO:0000259" key="6">
    <source>
        <dbReference type="PROSITE" id="PS50109"/>
    </source>
</evidence>
<dbReference type="SMART" id="SM00086">
    <property type="entry name" value="PAC"/>
    <property type="match status" value="4"/>
</dbReference>
<dbReference type="PROSITE" id="PS50109">
    <property type="entry name" value="HIS_KIN"/>
    <property type="match status" value="1"/>
</dbReference>
<dbReference type="Gene3D" id="1.10.287.130">
    <property type="match status" value="1"/>
</dbReference>
<keyword evidence="4 9" id="KW-0808">Transferase</keyword>
<keyword evidence="5" id="KW-0418">Kinase</keyword>
<dbReference type="PROSITE" id="PS50113">
    <property type="entry name" value="PAC"/>
    <property type="match status" value="2"/>
</dbReference>